<keyword evidence="1" id="KW-0813">Transport</keyword>
<dbReference type="Proteomes" id="UP000736583">
    <property type="component" value="Unassembled WGS sequence"/>
</dbReference>
<evidence type="ECO:0000313" key="8">
    <source>
        <dbReference type="Proteomes" id="UP000736583"/>
    </source>
</evidence>
<name>A0ABS6F0I6_9CLOT</name>
<dbReference type="InterPro" id="IPR013012">
    <property type="entry name" value="PTS_EIIB_3"/>
</dbReference>
<keyword evidence="8" id="KW-1185">Reference proteome</keyword>
<keyword evidence="4" id="KW-0598">Phosphotransferase system</keyword>
<dbReference type="InterPro" id="IPR051819">
    <property type="entry name" value="PTS_sugar-specific_EIIB"/>
</dbReference>
<feature type="domain" description="PTS EIIB type-3" evidence="6">
    <location>
        <begin position="1"/>
        <end position="101"/>
    </location>
</feature>
<evidence type="ECO:0000259" key="6">
    <source>
        <dbReference type="PROSITE" id="PS51100"/>
    </source>
</evidence>
<dbReference type="PANTHER" id="PTHR34581:SF2">
    <property type="entry name" value="PTS SYSTEM N,N'-DIACETYLCHITOBIOSE-SPECIFIC EIIB COMPONENT"/>
    <property type="match status" value="1"/>
</dbReference>
<keyword evidence="2" id="KW-0597">Phosphoprotein</keyword>
<dbReference type="EMBL" id="JAHLQL010000002">
    <property type="protein sequence ID" value="MBU5592009.1"/>
    <property type="molecule type" value="Genomic_DNA"/>
</dbReference>
<keyword evidence="3 7" id="KW-0762">Sugar transport</keyword>
<evidence type="ECO:0000256" key="4">
    <source>
        <dbReference type="ARBA" id="ARBA00022683"/>
    </source>
</evidence>
<comment type="caution">
    <text evidence="7">The sequence shown here is derived from an EMBL/GenBank/DDBJ whole genome shotgun (WGS) entry which is preliminary data.</text>
</comment>
<feature type="modified residue" description="Phosphocysteine; by EIIA" evidence="5">
    <location>
        <position position="7"/>
    </location>
</feature>
<evidence type="ECO:0000256" key="5">
    <source>
        <dbReference type="PROSITE-ProRule" id="PRU00423"/>
    </source>
</evidence>
<evidence type="ECO:0000256" key="3">
    <source>
        <dbReference type="ARBA" id="ARBA00022597"/>
    </source>
</evidence>
<dbReference type="CDD" id="cd05564">
    <property type="entry name" value="PTS_IIB_chitobiose_lichenan"/>
    <property type="match status" value="1"/>
</dbReference>
<dbReference type="Pfam" id="PF02302">
    <property type="entry name" value="PTS_IIB"/>
    <property type="match status" value="1"/>
</dbReference>
<reference evidence="7 8" key="1">
    <citation type="submission" date="2021-06" db="EMBL/GenBank/DDBJ databases">
        <authorList>
            <person name="Sun Q."/>
            <person name="Li D."/>
        </authorList>
    </citation>
    <scope>NUCLEOTIDE SEQUENCE [LARGE SCALE GENOMIC DNA]</scope>
    <source>
        <strain evidence="7 8">MSJ-4</strain>
    </source>
</reference>
<evidence type="ECO:0000256" key="2">
    <source>
        <dbReference type="ARBA" id="ARBA00022553"/>
    </source>
</evidence>
<gene>
    <name evidence="7" type="ORF">KQI89_09530</name>
</gene>
<evidence type="ECO:0000313" key="7">
    <source>
        <dbReference type="EMBL" id="MBU5592009.1"/>
    </source>
</evidence>
<organism evidence="7 8">
    <name type="scientific">Clostridium simiarum</name>
    <dbReference type="NCBI Taxonomy" id="2841506"/>
    <lineage>
        <taxon>Bacteria</taxon>
        <taxon>Bacillati</taxon>
        <taxon>Bacillota</taxon>
        <taxon>Clostridia</taxon>
        <taxon>Eubacteriales</taxon>
        <taxon>Clostridiaceae</taxon>
        <taxon>Clostridium</taxon>
    </lineage>
</organism>
<sequence>MNIALFCSAGMSTSLLVTKIEKAALERGIEISINAYPEADMAQKIQNVDVALIGPQVRYALTKMKKLCDEKGVPIDVISPQDYGLMNGEKVLDQALKLAKK</sequence>
<dbReference type="PROSITE" id="PS51100">
    <property type="entry name" value="PTS_EIIB_TYPE_3"/>
    <property type="match status" value="1"/>
</dbReference>
<dbReference type="InterPro" id="IPR003501">
    <property type="entry name" value="PTS_EIIB_2/3"/>
</dbReference>
<protein>
    <submittedName>
        <fullName evidence="7">PTS sugar transporter subunit IIB</fullName>
    </submittedName>
</protein>
<dbReference type="PANTHER" id="PTHR34581">
    <property type="entry name" value="PTS SYSTEM N,N'-DIACETYLCHITOBIOSE-SPECIFIC EIIB COMPONENT"/>
    <property type="match status" value="1"/>
</dbReference>
<proteinExistence type="predicted"/>
<evidence type="ECO:0000256" key="1">
    <source>
        <dbReference type="ARBA" id="ARBA00022448"/>
    </source>
</evidence>
<accession>A0ABS6F0I6</accession>